<keyword evidence="3" id="KW-0862">Zinc</keyword>
<evidence type="ECO:0000256" key="2">
    <source>
        <dbReference type="ARBA" id="ARBA00022771"/>
    </source>
</evidence>
<feature type="region of interest" description="Disordered" evidence="4">
    <location>
        <begin position="1"/>
        <end position="34"/>
    </location>
</feature>
<dbReference type="SMART" id="SM00614">
    <property type="entry name" value="ZnF_BED"/>
    <property type="match status" value="1"/>
</dbReference>
<evidence type="ECO:0000256" key="1">
    <source>
        <dbReference type="ARBA" id="ARBA00022723"/>
    </source>
</evidence>
<dbReference type="InterPro" id="IPR003656">
    <property type="entry name" value="Znf_BED"/>
</dbReference>
<keyword evidence="1" id="KW-0479">Metal-binding</keyword>
<feature type="compositionally biased region" description="Acidic residues" evidence="4">
    <location>
        <begin position="1"/>
        <end position="11"/>
    </location>
</feature>
<gene>
    <name evidence="6" type="primary">RvY_11315-1</name>
    <name evidence="6" type="synonym">RvY_11315.1</name>
    <name evidence="6" type="ORF">RvY_11315</name>
</gene>
<dbReference type="AlphaFoldDB" id="A0A1D1VFR9"/>
<feature type="domain" description="BED-type" evidence="5">
    <location>
        <begin position="68"/>
        <end position="114"/>
    </location>
</feature>
<keyword evidence="7" id="KW-1185">Reference proteome</keyword>
<keyword evidence="2" id="KW-0863">Zinc-finger</keyword>
<name>A0A1D1VFR9_RAMVA</name>
<evidence type="ECO:0000313" key="6">
    <source>
        <dbReference type="EMBL" id="GAV00472.1"/>
    </source>
</evidence>
<comment type="caution">
    <text evidence="6">The sequence shown here is derived from an EMBL/GenBank/DDBJ whole genome shotgun (WGS) entry which is preliminary data.</text>
</comment>
<reference evidence="6 7" key="1">
    <citation type="journal article" date="2016" name="Nat. Commun.">
        <title>Extremotolerant tardigrade genome and improved radiotolerance of human cultured cells by tardigrade-unique protein.</title>
        <authorList>
            <person name="Hashimoto T."/>
            <person name="Horikawa D.D."/>
            <person name="Saito Y."/>
            <person name="Kuwahara H."/>
            <person name="Kozuka-Hata H."/>
            <person name="Shin-I T."/>
            <person name="Minakuchi Y."/>
            <person name="Ohishi K."/>
            <person name="Motoyama A."/>
            <person name="Aizu T."/>
            <person name="Enomoto A."/>
            <person name="Kondo K."/>
            <person name="Tanaka S."/>
            <person name="Hara Y."/>
            <person name="Koshikawa S."/>
            <person name="Sagara H."/>
            <person name="Miura T."/>
            <person name="Yokobori S."/>
            <person name="Miyagawa K."/>
            <person name="Suzuki Y."/>
            <person name="Kubo T."/>
            <person name="Oyama M."/>
            <person name="Kohara Y."/>
            <person name="Fujiyama A."/>
            <person name="Arakawa K."/>
            <person name="Katayama T."/>
            <person name="Toyoda A."/>
            <person name="Kunieda T."/>
        </authorList>
    </citation>
    <scope>NUCLEOTIDE SEQUENCE [LARGE SCALE GENOMIC DNA]</scope>
    <source>
        <strain evidence="6 7">YOKOZUNA-1</strain>
    </source>
</reference>
<dbReference type="Pfam" id="PF02892">
    <property type="entry name" value="zf-BED"/>
    <property type="match status" value="1"/>
</dbReference>
<dbReference type="GO" id="GO:0008270">
    <property type="term" value="F:zinc ion binding"/>
    <property type="evidence" value="ECO:0007669"/>
    <property type="project" value="UniProtKB-KW"/>
</dbReference>
<dbReference type="EMBL" id="BDGG01000006">
    <property type="protein sequence ID" value="GAV00472.1"/>
    <property type="molecule type" value="Genomic_DNA"/>
</dbReference>
<accession>A0A1D1VFR9</accession>
<organism evidence="6 7">
    <name type="scientific">Ramazzottius varieornatus</name>
    <name type="common">Water bear</name>
    <name type="synonym">Tardigrade</name>
    <dbReference type="NCBI Taxonomy" id="947166"/>
    <lineage>
        <taxon>Eukaryota</taxon>
        <taxon>Metazoa</taxon>
        <taxon>Ecdysozoa</taxon>
        <taxon>Tardigrada</taxon>
        <taxon>Eutardigrada</taxon>
        <taxon>Parachela</taxon>
        <taxon>Hypsibioidea</taxon>
        <taxon>Ramazzottiidae</taxon>
        <taxon>Ramazzottius</taxon>
    </lineage>
</organism>
<dbReference type="GO" id="GO:0003677">
    <property type="term" value="F:DNA binding"/>
    <property type="evidence" value="ECO:0007669"/>
    <property type="project" value="InterPro"/>
</dbReference>
<feature type="compositionally biased region" description="Basic residues" evidence="4">
    <location>
        <begin position="19"/>
        <end position="34"/>
    </location>
</feature>
<evidence type="ECO:0000256" key="3">
    <source>
        <dbReference type="ARBA" id="ARBA00022833"/>
    </source>
</evidence>
<proteinExistence type="predicted"/>
<protein>
    <recommendedName>
        <fullName evidence="5">BED-type domain-containing protein</fullName>
    </recommendedName>
</protein>
<evidence type="ECO:0000259" key="5">
    <source>
        <dbReference type="Pfam" id="PF02892"/>
    </source>
</evidence>
<sequence length="146" mass="16172">MEDIAEEEEIELTSAGIPQKRKKHSVSGKTKAVKRAIRSTELTREKVVKGIRDGVYDRKANEGGRSEIWRAFSKVVTSDTKKELDFVSCNKCHHVYSHKVNSGTTALANHVVSCKGKSGGPMDRYVRNVDGISKENQKIVSDALAQ</sequence>
<evidence type="ECO:0000256" key="4">
    <source>
        <dbReference type="SAM" id="MobiDB-lite"/>
    </source>
</evidence>
<dbReference type="Proteomes" id="UP000186922">
    <property type="component" value="Unassembled WGS sequence"/>
</dbReference>
<evidence type="ECO:0000313" key="7">
    <source>
        <dbReference type="Proteomes" id="UP000186922"/>
    </source>
</evidence>